<dbReference type="Proteomes" id="UP001178461">
    <property type="component" value="Chromosome 11"/>
</dbReference>
<protein>
    <submittedName>
        <fullName evidence="2">Uncharacterized protein</fullName>
    </submittedName>
</protein>
<keyword evidence="3" id="KW-1185">Reference proteome</keyword>
<accession>A0AA35L0J7</accession>
<reference evidence="2" key="1">
    <citation type="submission" date="2022-12" db="EMBL/GenBank/DDBJ databases">
        <authorList>
            <person name="Alioto T."/>
            <person name="Alioto T."/>
            <person name="Gomez Garrido J."/>
        </authorList>
    </citation>
    <scope>NUCLEOTIDE SEQUENCE</scope>
</reference>
<dbReference type="EMBL" id="OX395136">
    <property type="protein sequence ID" value="CAI5787017.1"/>
    <property type="molecule type" value="Genomic_DNA"/>
</dbReference>
<evidence type="ECO:0000256" key="1">
    <source>
        <dbReference type="SAM" id="MobiDB-lite"/>
    </source>
</evidence>
<evidence type="ECO:0000313" key="3">
    <source>
        <dbReference type="Proteomes" id="UP001178461"/>
    </source>
</evidence>
<dbReference type="AlphaFoldDB" id="A0AA35L0J7"/>
<sequence>MQLRMQEPEGDTGAPVLGWNSKAASPFLTPGEEEQGFSNEGTSPEVDFTL</sequence>
<proteinExistence type="predicted"/>
<evidence type="ECO:0000313" key="2">
    <source>
        <dbReference type="EMBL" id="CAI5787017.1"/>
    </source>
</evidence>
<organism evidence="2 3">
    <name type="scientific">Podarcis lilfordi</name>
    <name type="common">Lilford's wall lizard</name>
    <dbReference type="NCBI Taxonomy" id="74358"/>
    <lineage>
        <taxon>Eukaryota</taxon>
        <taxon>Metazoa</taxon>
        <taxon>Chordata</taxon>
        <taxon>Craniata</taxon>
        <taxon>Vertebrata</taxon>
        <taxon>Euteleostomi</taxon>
        <taxon>Lepidosauria</taxon>
        <taxon>Squamata</taxon>
        <taxon>Bifurcata</taxon>
        <taxon>Unidentata</taxon>
        <taxon>Episquamata</taxon>
        <taxon>Laterata</taxon>
        <taxon>Lacertibaenia</taxon>
        <taxon>Lacertidae</taxon>
        <taxon>Podarcis</taxon>
    </lineage>
</organism>
<name>A0AA35L0J7_9SAUR</name>
<feature type="region of interest" description="Disordered" evidence="1">
    <location>
        <begin position="1"/>
        <end position="50"/>
    </location>
</feature>
<gene>
    <name evidence="2" type="ORF">PODLI_1B004803</name>
</gene>